<evidence type="ECO:0000313" key="4">
    <source>
        <dbReference type="Proteomes" id="UP001236014"/>
    </source>
</evidence>
<dbReference type="PANTHER" id="PTHR13947">
    <property type="entry name" value="GNAT FAMILY N-ACETYLTRANSFERASE"/>
    <property type="match status" value="1"/>
</dbReference>
<keyword evidence="4" id="KW-1185">Reference proteome</keyword>
<dbReference type="Gene3D" id="3.40.630.30">
    <property type="match status" value="1"/>
</dbReference>
<evidence type="ECO:0000313" key="3">
    <source>
        <dbReference type="EMBL" id="WIX82548.1"/>
    </source>
</evidence>
<dbReference type="InterPro" id="IPR050769">
    <property type="entry name" value="NAT_camello-type"/>
</dbReference>
<accession>A0A9Y2IPU9</accession>
<feature type="domain" description="N-acetyltransferase" evidence="2">
    <location>
        <begin position="3"/>
        <end position="156"/>
    </location>
</feature>
<organism evidence="3 4">
    <name type="scientific">Amycolatopsis carbonis</name>
    <dbReference type="NCBI Taxonomy" id="715471"/>
    <lineage>
        <taxon>Bacteria</taxon>
        <taxon>Bacillati</taxon>
        <taxon>Actinomycetota</taxon>
        <taxon>Actinomycetes</taxon>
        <taxon>Pseudonocardiales</taxon>
        <taxon>Pseudonocardiaceae</taxon>
        <taxon>Amycolatopsis</taxon>
    </lineage>
</organism>
<dbReference type="SUPFAM" id="SSF55729">
    <property type="entry name" value="Acyl-CoA N-acyltransferases (Nat)"/>
    <property type="match status" value="1"/>
</dbReference>
<sequence length="156" mass="17458">MDLRLLEATADDAAELLVLQRCCWVQEALLNNTLEIPALVETLDEVHEGIRRWRVWVLRQGPRLVGAVRGRLEDGSWEVGRLMVAPDLAGRGLGRRLLEHVESQAPASADRFALFTGAASKRNIAMYERAGYRLTDQPGPADGHIRHAVFLVKRRA</sequence>
<dbReference type="Proteomes" id="UP001236014">
    <property type="component" value="Chromosome"/>
</dbReference>
<dbReference type="PANTHER" id="PTHR13947:SF37">
    <property type="entry name" value="LD18367P"/>
    <property type="match status" value="1"/>
</dbReference>
<dbReference type="RefSeq" id="WP_285973114.1">
    <property type="nucleotide sequence ID" value="NZ_CP127294.1"/>
</dbReference>
<reference evidence="3 4" key="1">
    <citation type="submission" date="2023-06" db="EMBL/GenBank/DDBJ databases">
        <authorList>
            <person name="Oyuntsetseg B."/>
            <person name="Kim S.B."/>
        </authorList>
    </citation>
    <scope>NUCLEOTIDE SEQUENCE [LARGE SCALE GENOMIC DNA]</scope>
    <source>
        <strain evidence="3 4">2-15</strain>
    </source>
</reference>
<dbReference type="InterPro" id="IPR000182">
    <property type="entry name" value="GNAT_dom"/>
</dbReference>
<keyword evidence="1" id="KW-0808">Transferase</keyword>
<dbReference type="Pfam" id="PF00583">
    <property type="entry name" value="Acetyltransf_1"/>
    <property type="match status" value="1"/>
</dbReference>
<dbReference type="KEGG" id="acab:QRX50_18135"/>
<protein>
    <submittedName>
        <fullName evidence="3">GNAT family N-acetyltransferase</fullName>
    </submittedName>
</protein>
<name>A0A9Y2IPU9_9PSEU</name>
<gene>
    <name evidence="3" type="ORF">QRX50_18135</name>
</gene>
<dbReference type="InterPro" id="IPR016181">
    <property type="entry name" value="Acyl_CoA_acyltransferase"/>
</dbReference>
<dbReference type="CDD" id="cd04301">
    <property type="entry name" value="NAT_SF"/>
    <property type="match status" value="1"/>
</dbReference>
<dbReference type="EMBL" id="CP127294">
    <property type="protein sequence ID" value="WIX82548.1"/>
    <property type="molecule type" value="Genomic_DNA"/>
</dbReference>
<dbReference type="AlphaFoldDB" id="A0A9Y2IPU9"/>
<proteinExistence type="predicted"/>
<evidence type="ECO:0000259" key="2">
    <source>
        <dbReference type="PROSITE" id="PS51186"/>
    </source>
</evidence>
<evidence type="ECO:0000256" key="1">
    <source>
        <dbReference type="ARBA" id="ARBA00022679"/>
    </source>
</evidence>
<dbReference type="PROSITE" id="PS51186">
    <property type="entry name" value="GNAT"/>
    <property type="match status" value="1"/>
</dbReference>
<dbReference type="GO" id="GO:0008080">
    <property type="term" value="F:N-acetyltransferase activity"/>
    <property type="evidence" value="ECO:0007669"/>
    <property type="project" value="InterPro"/>
</dbReference>